<organism evidence="2 3">
    <name type="scientific">Saitozyma podzolica</name>
    <dbReference type="NCBI Taxonomy" id="1890683"/>
    <lineage>
        <taxon>Eukaryota</taxon>
        <taxon>Fungi</taxon>
        <taxon>Dikarya</taxon>
        <taxon>Basidiomycota</taxon>
        <taxon>Agaricomycotina</taxon>
        <taxon>Tremellomycetes</taxon>
        <taxon>Tremellales</taxon>
        <taxon>Trimorphomycetaceae</taxon>
        <taxon>Saitozyma</taxon>
    </lineage>
</organism>
<dbReference type="Proteomes" id="UP000279259">
    <property type="component" value="Unassembled WGS sequence"/>
</dbReference>
<name>A0A427YMP5_9TREE</name>
<reference evidence="2 3" key="1">
    <citation type="submission" date="2018-11" db="EMBL/GenBank/DDBJ databases">
        <title>Genome sequence of Saitozyma podzolica DSM 27192.</title>
        <authorList>
            <person name="Aliyu H."/>
            <person name="Gorte O."/>
            <person name="Ochsenreither K."/>
        </authorList>
    </citation>
    <scope>NUCLEOTIDE SEQUENCE [LARGE SCALE GENOMIC DNA]</scope>
    <source>
        <strain evidence="2 3">DSM 27192</strain>
    </source>
</reference>
<sequence>MPKANSKKRARRQNPSPPHAEATSHASHPISLPLDVLRQICVFSANSPDTLANLARTCKDLYCIATPTLYADVHLNSDEQVERLLDSLADEAVGKALRTRGRRTRSGSLGSAQSAAIARLELLQSTTRITFDFIPHHTTCDQLRVTADKLGRSSLCANVSNMLFASPTAEELHDLRHSFPLVFGNEPFTIDCLRDIARLARPAHVCFRYTQVPGDCTCIATLVNIFIFAEIPLQKVSLHAKGIDLRTHLISNSHQKLDFQVFLADKTRRSSLARHLSDFALRNGPCEACDPAIAIKVVTPECDTDNLMEEIQRSLDDWIGPESGGWSFDLITRSATIPCEVCGGRSSLDTSSAELTGNL</sequence>
<feature type="region of interest" description="Disordered" evidence="1">
    <location>
        <begin position="1"/>
        <end position="27"/>
    </location>
</feature>
<gene>
    <name evidence="2" type="ORF">EHS25_008799</name>
</gene>
<accession>A0A427YMP5</accession>
<evidence type="ECO:0000313" key="2">
    <source>
        <dbReference type="EMBL" id="RSH92384.1"/>
    </source>
</evidence>
<dbReference type="OrthoDB" id="10518446at2759"/>
<keyword evidence="3" id="KW-1185">Reference proteome</keyword>
<protein>
    <submittedName>
        <fullName evidence="2">Uncharacterized protein</fullName>
    </submittedName>
</protein>
<evidence type="ECO:0000313" key="3">
    <source>
        <dbReference type="Proteomes" id="UP000279259"/>
    </source>
</evidence>
<proteinExistence type="predicted"/>
<comment type="caution">
    <text evidence="2">The sequence shown here is derived from an EMBL/GenBank/DDBJ whole genome shotgun (WGS) entry which is preliminary data.</text>
</comment>
<dbReference type="AlphaFoldDB" id="A0A427YMP5"/>
<feature type="compositionally biased region" description="Basic residues" evidence="1">
    <location>
        <begin position="1"/>
        <end position="12"/>
    </location>
</feature>
<dbReference type="EMBL" id="RSCD01000006">
    <property type="protein sequence ID" value="RSH92384.1"/>
    <property type="molecule type" value="Genomic_DNA"/>
</dbReference>
<evidence type="ECO:0000256" key="1">
    <source>
        <dbReference type="SAM" id="MobiDB-lite"/>
    </source>
</evidence>